<evidence type="ECO:0000313" key="11">
    <source>
        <dbReference type="Proteomes" id="UP001193035"/>
    </source>
</evidence>
<dbReference type="Gene3D" id="3.40.50.11720">
    <property type="entry name" value="3-Deoxy-D-manno-octulosonic-acid transferase, N-terminal domain"/>
    <property type="match status" value="1"/>
</dbReference>
<protein>
    <recommendedName>
        <fullName evidence="4 8">3-deoxy-D-manno-octulosonic acid transferase</fullName>
        <shortName evidence="8">Kdo transferase</shortName>
        <ecNumber evidence="3 8">2.4.99.12</ecNumber>
    </recommendedName>
    <alternativeName>
        <fullName evidence="6 8">Lipid IV(A) 3-deoxy-D-manno-octulosonic acid transferase</fullName>
    </alternativeName>
</protein>
<comment type="similarity">
    <text evidence="8">Belongs to the glycosyltransferase group 1 family.</text>
</comment>
<dbReference type="PANTHER" id="PTHR42755:SF1">
    <property type="entry name" value="3-DEOXY-D-MANNO-OCTULOSONIC ACID TRANSFERASE, MITOCHONDRIAL-RELATED"/>
    <property type="match status" value="1"/>
</dbReference>
<proteinExistence type="inferred from homology"/>
<evidence type="ECO:0000259" key="9">
    <source>
        <dbReference type="Pfam" id="PF04413"/>
    </source>
</evidence>
<dbReference type="GO" id="GO:0016740">
    <property type="term" value="F:transferase activity"/>
    <property type="evidence" value="ECO:0007669"/>
    <property type="project" value="UniProtKB-KW"/>
</dbReference>
<reference evidence="10 11" key="1">
    <citation type="submission" date="2019-05" db="EMBL/GenBank/DDBJ databases">
        <title>Ruegeria sp. nov., isolated from tidal flat.</title>
        <authorList>
            <person name="Kim W."/>
        </authorList>
    </citation>
    <scope>NUCLEOTIDE SEQUENCE [LARGE SCALE GENOMIC DNA]</scope>
    <source>
        <strain evidence="10 11">CAU 1488</strain>
    </source>
</reference>
<accession>A0ABY2WUC6</accession>
<sequence>MSRARSLSLAAYRVLSWRGQSRNSGYAVERPEGEVLWIHVSARDRLAPVEDLCRRLLPQRPGLAVFLTVPPGTEPATWGQSAHVLVSLPNDNASAVRGFLDHWRPDMGMWIGGGLLPNLITQAAERDIPLVLLEADIDVRIPRGRRWLPDIARYTLDCFQAILTSSEAKARQIRRLGIPFAKVSIAAPLQVSPNPRPWPEDELIETNHALAGRPVWLAAWVQDKEFISVVSAHRQALRLLHRLALIVHVADRNEAAPLRKRLEAMDLRCTDWDSDNQIEDATQVILSAYPEDLGLWYRVSPVTFLGSSLEADAEGENPMLATSLGSALIHGPNVRSYADLYARLDEVGAACTVQNAEELGDRVVELLAPDRAADMALAGWNLVTEGAQLTDQLSDMLQEHLDKRRVDHAGA</sequence>
<keyword evidence="8" id="KW-0472">Membrane</keyword>
<evidence type="ECO:0000256" key="1">
    <source>
        <dbReference type="ARBA" id="ARBA00003394"/>
    </source>
</evidence>
<evidence type="ECO:0000256" key="8">
    <source>
        <dbReference type="RuleBase" id="RU365103"/>
    </source>
</evidence>
<keyword evidence="8" id="KW-1003">Cell membrane</keyword>
<comment type="catalytic activity">
    <reaction evidence="7 8">
        <text>lipid IVA (E. coli) + CMP-3-deoxy-beta-D-manno-octulosonate = alpha-Kdo-(2-&gt;6)-lipid IVA (E. coli) + CMP + H(+)</text>
        <dbReference type="Rhea" id="RHEA:28066"/>
        <dbReference type="ChEBI" id="CHEBI:15378"/>
        <dbReference type="ChEBI" id="CHEBI:58603"/>
        <dbReference type="ChEBI" id="CHEBI:60364"/>
        <dbReference type="ChEBI" id="CHEBI:60377"/>
        <dbReference type="ChEBI" id="CHEBI:85987"/>
        <dbReference type="EC" id="2.4.99.12"/>
    </reaction>
</comment>
<dbReference type="InterPro" id="IPR007507">
    <property type="entry name" value="Glycos_transf_N"/>
</dbReference>
<dbReference type="EC" id="2.4.99.12" evidence="3 8"/>
<dbReference type="InterPro" id="IPR038107">
    <property type="entry name" value="Glycos_transf_N_sf"/>
</dbReference>
<organism evidence="10 11">
    <name type="scientific">Ruegeria sediminis</name>
    <dbReference type="NCBI Taxonomy" id="2583820"/>
    <lineage>
        <taxon>Bacteria</taxon>
        <taxon>Pseudomonadati</taxon>
        <taxon>Pseudomonadota</taxon>
        <taxon>Alphaproteobacteria</taxon>
        <taxon>Rhodobacterales</taxon>
        <taxon>Roseobacteraceae</taxon>
        <taxon>Ruegeria</taxon>
    </lineage>
</organism>
<dbReference type="PANTHER" id="PTHR42755">
    <property type="entry name" value="3-DEOXY-MANNO-OCTULOSONATE CYTIDYLYLTRANSFERASE"/>
    <property type="match status" value="1"/>
</dbReference>
<comment type="function">
    <text evidence="1 8">Involved in lipopolysaccharide (LPS) biosynthesis. Catalyzes the transfer of 3-deoxy-D-manno-octulosonate (Kdo) residue(s) from CMP-Kdo to lipid IV(A), the tetraacyldisaccharide-1,4'-bisphosphate precursor of lipid A.</text>
</comment>
<keyword evidence="5 8" id="KW-0808">Transferase</keyword>
<evidence type="ECO:0000256" key="2">
    <source>
        <dbReference type="ARBA" id="ARBA00004713"/>
    </source>
</evidence>
<evidence type="ECO:0000256" key="3">
    <source>
        <dbReference type="ARBA" id="ARBA00012621"/>
    </source>
</evidence>
<evidence type="ECO:0000256" key="6">
    <source>
        <dbReference type="ARBA" id="ARBA00031445"/>
    </source>
</evidence>
<dbReference type="InterPro" id="IPR039901">
    <property type="entry name" value="Kdotransferase"/>
</dbReference>
<comment type="subcellular location">
    <subcellularLocation>
        <location evidence="8">Cell membrane</location>
    </subcellularLocation>
</comment>
<gene>
    <name evidence="10" type="ORF">FGK63_17630</name>
</gene>
<evidence type="ECO:0000256" key="4">
    <source>
        <dbReference type="ARBA" id="ARBA00019077"/>
    </source>
</evidence>
<feature type="domain" description="3-deoxy-D-manno-octulosonic-acid transferase N-terminal" evidence="9">
    <location>
        <begin position="30"/>
        <end position="187"/>
    </location>
</feature>
<keyword evidence="8" id="KW-0448">Lipopolysaccharide biosynthesis</keyword>
<dbReference type="Pfam" id="PF04413">
    <property type="entry name" value="Glycos_transf_N"/>
    <property type="match status" value="1"/>
</dbReference>
<keyword evidence="11" id="KW-1185">Reference proteome</keyword>
<dbReference type="RefSeq" id="WP_138844718.1">
    <property type="nucleotide sequence ID" value="NZ_VCPD01000007.1"/>
</dbReference>
<name>A0ABY2WUC6_9RHOB</name>
<dbReference type="Gene3D" id="3.40.50.2000">
    <property type="entry name" value="Glycogen Phosphorylase B"/>
    <property type="match status" value="1"/>
</dbReference>
<dbReference type="EMBL" id="VCPD01000007">
    <property type="protein sequence ID" value="TMV04900.1"/>
    <property type="molecule type" value="Genomic_DNA"/>
</dbReference>
<evidence type="ECO:0000256" key="7">
    <source>
        <dbReference type="ARBA" id="ARBA00049183"/>
    </source>
</evidence>
<evidence type="ECO:0000256" key="5">
    <source>
        <dbReference type="ARBA" id="ARBA00022679"/>
    </source>
</evidence>
<dbReference type="Proteomes" id="UP001193035">
    <property type="component" value="Unassembled WGS sequence"/>
</dbReference>
<dbReference type="SUPFAM" id="SSF53756">
    <property type="entry name" value="UDP-Glycosyltransferase/glycogen phosphorylase"/>
    <property type="match status" value="1"/>
</dbReference>
<comment type="caution">
    <text evidence="10">The sequence shown here is derived from an EMBL/GenBank/DDBJ whole genome shotgun (WGS) entry which is preliminary data.</text>
</comment>
<evidence type="ECO:0000313" key="10">
    <source>
        <dbReference type="EMBL" id="TMV04900.1"/>
    </source>
</evidence>
<comment type="pathway">
    <text evidence="2 8">Bacterial outer membrane biogenesis; LPS core biosynthesis.</text>
</comment>